<proteinExistence type="predicted"/>
<dbReference type="EMBL" id="CP003137">
    <property type="protein sequence ID" value="AEV94929.1"/>
    <property type="molecule type" value="Genomic_DNA"/>
</dbReference>
<gene>
    <name evidence="1" type="ordered locus">PECL_636</name>
</gene>
<protein>
    <submittedName>
        <fullName evidence="1">Uncharacterized protein</fullName>
    </submittedName>
</protein>
<accession>G8PCE4</accession>
<sequence length="43" mass="4785">MEEQAVTPLYQDSSKSLVNPNLKGVVYAQVSGSYDFIHARLTK</sequence>
<name>G8PCE4_PEDCP</name>
<dbReference type="AlphaFoldDB" id="G8PCE4"/>
<keyword evidence="2" id="KW-1185">Reference proteome</keyword>
<dbReference type="KEGG" id="pce:PECL_636"/>
<evidence type="ECO:0000313" key="1">
    <source>
        <dbReference type="EMBL" id="AEV94929.1"/>
    </source>
</evidence>
<dbReference type="Proteomes" id="UP000005444">
    <property type="component" value="Chromosome"/>
</dbReference>
<dbReference type="HOGENOM" id="CLU_3237294_0_0_9"/>
<evidence type="ECO:0000313" key="2">
    <source>
        <dbReference type="Proteomes" id="UP000005444"/>
    </source>
</evidence>
<reference evidence="1 2" key="1">
    <citation type="journal article" date="2012" name="J. Bacteriol.">
        <title>Complete Genome Sequence of the Beer Spoilage Organism Pediococcus claussenii ATCC BAA-344T.</title>
        <authorList>
            <person name="Pittet V."/>
            <person name="Abegunde T."/>
            <person name="Marfleet T."/>
            <person name="Haakensen M."/>
            <person name="Morrow K."/>
            <person name="Jayaprakash T."/>
            <person name="Schroeder K."/>
            <person name="Trost B."/>
            <person name="Byrns S."/>
            <person name="Bergsveinson J."/>
            <person name="Kusalik A."/>
            <person name="Ziola B."/>
        </authorList>
    </citation>
    <scope>NUCLEOTIDE SEQUENCE [LARGE SCALE GENOMIC DNA]</scope>
    <source>
        <strain evidence="1 2">ATCC BAA-344</strain>
    </source>
</reference>
<dbReference type="PATRIC" id="fig|701521.8.peg.606"/>
<organism evidence="1 2">
    <name type="scientific">Pediococcus claussenii (strain ATCC BAA-344 / DSM 14800 / JCM 18046 / KCTC 3811 / LMG 21948 / P06)</name>
    <dbReference type="NCBI Taxonomy" id="701521"/>
    <lineage>
        <taxon>Bacteria</taxon>
        <taxon>Bacillati</taxon>
        <taxon>Bacillota</taxon>
        <taxon>Bacilli</taxon>
        <taxon>Lactobacillales</taxon>
        <taxon>Lactobacillaceae</taxon>
        <taxon>Pediococcus</taxon>
    </lineage>
</organism>